<protein>
    <recommendedName>
        <fullName evidence="5">DUF3558 domain-containing protein</fullName>
    </recommendedName>
</protein>
<dbReference type="Proteomes" id="UP000298154">
    <property type="component" value="Unassembled WGS sequence"/>
</dbReference>
<evidence type="ECO:0008006" key="5">
    <source>
        <dbReference type="Google" id="ProtNLM"/>
    </source>
</evidence>
<name>A0A4R9ANQ3_9MICO</name>
<keyword evidence="4" id="KW-1185">Reference proteome</keyword>
<dbReference type="RefSeq" id="WP_134556127.1">
    <property type="nucleotide sequence ID" value="NZ_SOHK01000015.1"/>
</dbReference>
<dbReference type="OrthoDB" id="5178481at2"/>
<evidence type="ECO:0000313" key="4">
    <source>
        <dbReference type="Proteomes" id="UP000298154"/>
    </source>
</evidence>
<feature type="signal peptide" evidence="2">
    <location>
        <begin position="1"/>
        <end position="23"/>
    </location>
</feature>
<organism evidence="3 4">
    <name type="scientific">Cryobacterium ruanii</name>
    <dbReference type="NCBI Taxonomy" id="1259197"/>
    <lineage>
        <taxon>Bacteria</taxon>
        <taxon>Bacillati</taxon>
        <taxon>Actinomycetota</taxon>
        <taxon>Actinomycetes</taxon>
        <taxon>Micrococcales</taxon>
        <taxon>Microbacteriaceae</taxon>
        <taxon>Cryobacterium</taxon>
    </lineage>
</organism>
<proteinExistence type="predicted"/>
<dbReference type="EMBL" id="SOHK01000015">
    <property type="protein sequence ID" value="TFD65375.1"/>
    <property type="molecule type" value="Genomic_DNA"/>
</dbReference>
<evidence type="ECO:0000256" key="1">
    <source>
        <dbReference type="SAM" id="MobiDB-lite"/>
    </source>
</evidence>
<gene>
    <name evidence="3" type="ORF">E3T47_11175</name>
</gene>
<evidence type="ECO:0000313" key="3">
    <source>
        <dbReference type="EMBL" id="TFD65375.1"/>
    </source>
</evidence>
<comment type="caution">
    <text evidence="3">The sequence shown here is derived from an EMBL/GenBank/DDBJ whole genome shotgun (WGS) entry which is preliminary data.</text>
</comment>
<reference evidence="3 4" key="1">
    <citation type="submission" date="2019-03" db="EMBL/GenBank/DDBJ databases">
        <title>Genomics of glacier-inhabiting Cryobacterium strains.</title>
        <authorList>
            <person name="Liu Q."/>
            <person name="Xin Y.-H."/>
        </authorList>
    </citation>
    <scope>NUCLEOTIDE SEQUENCE [LARGE SCALE GENOMIC DNA]</scope>
    <source>
        <strain evidence="3 4">Sr36</strain>
    </source>
</reference>
<evidence type="ECO:0000256" key="2">
    <source>
        <dbReference type="SAM" id="SignalP"/>
    </source>
</evidence>
<dbReference type="PROSITE" id="PS51257">
    <property type="entry name" value="PROKAR_LIPOPROTEIN"/>
    <property type="match status" value="1"/>
</dbReference>
<accession>A0A4R9ANQ3</accession>
<feature type="chain" id="PRO_5038412910" description="DUF3558 domain-containing protein" evidence="2">
    <location>
        <begin position="24"/>
        <end position="210"/>
    </location>
</feature>
<keyword evidence="2" id="KW-0732">Signal</keyword>
<sequence>MKPRPFLFAALVATGLLALTACAGDAVPGADVPRMLPPYVAFPQPLLSGDELVGQGTVLQQGDAEPQLCLGPIMESYPPQCSGPTILGWDWSQAQYSETAGAVTWGPYAVFGTWDDTAFTQTQPPIPLSLYSPIGSPDPRQDPANAGASDDATLQAIQDGLNQPQVLTSMPMNGYLWVSVLYDDGTIQKFVDEQYGQDVVIVQSALVTAS</sequence>
<dbReference type="AlphaFoldDB" id="A0A4R9ANQ3"/>
<feature type="region of interest" description="Disordered" evidence="1">
    <location>
        <begin position="128"/>
        <end position="149"/>
    </location>
</feature>